<feature type="transmembrane region" description="Helical" evidence="1">
    <location>
        <begin position="352"/>
        <end position="369"/>
    </location>
</feature>
<evidence type="ECO:0000313" key="3">
    <source>
        <dbReference type="Proteomes" id="UP000000763"/>
    </source>
</evidence>
<keyword evidence="1" id="KW-1133">Transmembrane helix</keyword>
<feature type="transmembrane region" description="Helical" evidence="1">
    <location>
        <begin position="246"/>
        <end position="263"/>
    </location>
</feature>
<organism evidence="2 3">
    <name type="scientific">Oryza sativa subsp. japonica</name>
    <name type="common">Rice</name>
    <dbReference type="NCBI Taxonomy" id="39947"/>
    <lineage>
        <taxon>Eukaryota</taxon>
        <taxon>Viridiplantae</taxon>
        <taxon>Streptophyta</taxon>
        <taxon>Embryophyta</taxon>
        <taxon>Tracheophyta</taxon>
        <taxon>Spermatophyta</taxon>
        <taxon>Magnoliopsida</taxon>
        <taxon>Liliopsida</taxon>
        <taxon>Poales</taxon>
        <taxon>Poaceae</taxon>
        <taxon>BOP clade</taxon>
        <taxon>Oryzoideae</taxon>
        <taxon>Oryzeae</taxon>
        <taxon>Oryzinae</taxon>
        <taxon>Oryza</taxon>
        <taxon>Oryza sativa</taxon>
    </lineage>
</organism>
<protein>
    <submittedName>
        <fullName evidence="2">Os11g0162300 protein</fullName>
    </submittedName>
</protein>
<evidence type="ECO:0000256" key="1">
    <source>
        <dbReference type="SAM" id="Phobius"/>
    </source>
</evidence>
<reference evidence="2 3" key="1">
    <citation type="journal article" date="2005" name="Nature">
        <title>The map-based sequence of the rice genome.</title>
        <authorList>
            <consortium name="International rice genome sequencing project (IRGSP)"/>
            <person name="Matsumoto T."/>
            <person name="Wu J."/>
            <person name="Kanamori H."/>
            <person name="Katayose Y."/>
            <person name="Fujisawa M."/>
            <person name="Namiki N."/>
            <person name="Mizuno H."/>
            <person name="Yamamoto K."/>
            <person name="Antonio B.A."/>
            <person name="Baba T."/>
            <person name="Sakata K."/>
            <person name="Nagamura Y."/>
            <person name="Aoki H."/>
            <person name="Arikawa K."/>
            <person name="Arita K."/>
            <person name="Bito T."/>
            <person name="Chiden Y."/>
            <person name="Fujitsuka N."/>
            <person name="Fukunaka R."/>
            <person name="Hamada M."/>
            <person name="Harada C."/>
            <person name="Hayashi A."/>
            <person name="Hijishita S."/>
            <person name="Honda M."/>
            <person name="Hosokawa S."/>
            <person name="Ichikawa Y."/>
            <person name="Idonuma A."/>
            <person name="Iijima M."/>
            <person name="Ikeda M."/>
            <person name="Ikeno M."/>
            <person name="Ito K."/>
            <person name="Ito S."/>
            <person name="Ito T."/>
            <person name="Ito Y."/>
            <person name="Ito Y."/>
            <person name="Iwabuchi A."/>
            <person name="Kamiya K."/>
            <person name="Karasawa W."/>
            <person name="Kurita K."/>
            <person name="Katagiri S."/>
            <person name="Kikuta A."/>
            <person name="Kobayashi H."/>
            <person name="Kobayashi N."/>
            <person name="Machita K."/>
            <person name="Maehara T."/>
            <person name="Masukawa M."/>
            <person name="Mizubayashi T."/>
            <person name="Mukai Y."/>
            <person name="Nagasaki H."/>
            <person name="Nagata Y."/>
            <person name="Naito S."/>
            <person name="Nakashima M."/>
            <person name="Nakama Y."/>
            <person name="Nakamichi Y."/>
            <person name="Nakamura M."/>
            <person name="Meguro A."/>
            <person name="Negishi M."/>
            <person name="Ohta I."/>
            <person name="Ohta T."/>
            <person name="Okamoto M."/>
            <person name="Ono N."/>
            <person name="Saji S."/>
            <person name="Sakaguchi M."/>
            <person name="Sakai K."/>
            <person name="Shibata M."/>
            <person name="Shimokawa T."/>
            <person name="Song J."/>
            <person name="Takazaki Y."/>
            <person name="Terasawa K."/>
            <person name="Tsugane M."/>
            <person name="Tsuji K."/>
            <person name="Ueda S."/>
            <person name="Waki K."/>
            <person name="Yamagata H."/>
            <person name="Yamamoto M."/>
            <person name="Yamamoto S."/>
            <person name="Yamane H."/>
            <person name="Yoshiki S."/>
            <person name="Yoshihara R."/>
            <person name="Yukawa K."/>
            <person name="Zhong H."/>
            <person name="Yano M."/>
            <person name="Yuan Q."/>
            <person name="Ouyang S."/>
            <person name="Liu J."/>
            <person name="Jones K.M."/>
            <person name="Gansberger K."/>
            <person name="Moffat K."/>
            <person name="Hill J."/>
            <person name="Bera J."/>
            <person name="Fadrosh D."/>
            <person name="Jin S."/>
            <person name="Johri S."/>
            <person name="Kim M."/>
            <person name="Overton L."/>
            <person name="Reardon M."/>
            <person name="Tsitrin T."/>
            <person name="Vuong H."/>
            <person name="Weaver B."/>
            <person name="Ciecko A."/>
            <person name="Tallon L."/>
            <person name="Jackson J."/>
            <person name="Pai G."/>
            <person name="Aken S.V."/>
            <person name="Utterback T."/>
            <person name="Reidmuller S."/>
            <person name="Feldblyum T."/>
            <person name="Hsiao J."/>
            <person name="Zismann V."/>
            <person name="Iobst S."/>
            <person name="de Vazeille A.R."/>
            <person name="Buell C.R."/>
            <person name="Ying K."/>
            <person name="Li Y."/>
            <person name="Lu T."/>
            <person name="Huang Y."/>
            <person name="Zhao Q."/>
            <person name="Feng Q."/>
            <person name="Zhang L."/>
            <person name="Zhu J."/>
            <person name="Weng Q."/>
            <person name="Mu J."/>
            <person name="Lu Y."/>
            <person name="Fan D."/>
            <person name="Liu Y."/>
            <person name="Guan J."/>
            <person name="Zhang Y."/>
            <person name="Yu S."/>
            <person name="Liu X."/>
            <person name="Zhang Y."/>
            <person name="Hong G."/>
            <person name="Han B."/>
            <person name="Choisne N."/>
            <person name="Demange N."/>
            <person name="Orjeda G."/>
            <person name="Samain S."/>
            <person name="Cattolico L."/>
            <person name="Pelletier E."/>
            <person name="Couloux A."/>
            <person name="Segurens B."/>
            <person name="Wincker P."/>
            <person name="D'Hont A."/>
            <person name="Scarpelli C."/>
            <person name="Weissenbach J."/>
            <person name="Salanoubat M."/>
            <person name="Quetier F."/>
            <person name="Yu Y."/>
            <person name="Kim H.R."/>
            <person name="Rambo T."/>
            <person name="Currie J."/>
            <person name="Collura K."/>
            <person name="Luo M."/>
            <person name="Yang T."/>
            <person name="Ammiraju J.S.S."/>
            <person name="Engler F."/>
            <person name="Soderlund C."/>
            <person name="Wing R.A."/>
            <person name="Palmer L.E."/>
            <person name="de la Bastide M."/>
            <person name="Spiegel L."/>
            <person name="Nascimento L."/>
            <person name="Zutavern T."/>
            <person name="O'Shaughnessy A."/>
            <person name="Dike S."/>
            <person name="Dedhia N."/>
            <person name="Preston R."/>
            <person name="Balija V."/>
            <person name="McCombie W.R."/>
            <person name="Chow T."/>
            <person name="Chen H."/>
            <person name="Chung M."/>
            <person name="Chen C."/>
            <person name="Shaw J."/>
            <person name="Wu H."/>
            <person name="Hsiao K."/>
            <person name="Chao Y."/>
            <person name="Chu M."/>
            <person name="Cheng C."/>
            <person name="Hour A."/>
            <person name="Lee P."/>
            <person name="Lin S."/>
            <person name="Lin Y."/>
            <person name="Liou J."/>
            <person name="Liu S."/>
            <person name="Hsing Y."/>
            <person name="Raghuvanshi S."/>
            <person name="Mohanty A."/>
            <person name="Bharti A.K."/>
            <person name="Gaur A."/>
            <person name="Gupta V."/>
            <person name="Kumar D."/>
            <person name="Ravi V."/>
            <person name="Vij S."/>
            <person name="Kapur A."/>
            <person name="Khurana P."/>
            <person name="Khurana P."/>
            <person name="Khurana J.P."/>
            <person name="Tyagi A.K."/>
            <person name="Gaikwad K."/>
            <person name="Singh A."/>
            <person name="Dalal V."/>
            <person name="Srivastava S."/>
            <person name="Dixit A."/>
            <person name="Pal A.K."/>
            <person name="Ghazi I.A."/>
            <person name="Yadav M."/>
            <person name="Pandit A."/>
            <person name="Bhargava A."/>
            <person name="Sureshbabu K."/>
            <person name="Batra K."/>
            <person name="Sharma T.R."/>
            <person name="Mohapatra T."/>
            <person name="Singh N.K."/>
            <person name="Messing J."/>
            <person name="Nelson A.B."/>
            <person name="Fuks G."/>
            <person name="Kavchok S."/>
            <person name="Keizer G."/>
            <person name="Linton E."/>
            <person name="Llaca V."/>
            <person name="Song R."/>
            <person name="Tanyolac B."/>
            <person name="Young S."/>
            <person name="Ho-Il K."/>
            <person name="Hahn J.H."/>
            <person name="Sangsakoo G."/>
            <person name="Vanavichit A."/>
            <person name="de Mattos Luiz.A.T."/>
            <person name="Zimmer P.D."/>
            <person name="Malone G."/>
            <person name="Dellagostin O."/>
            <person name="de Oliveira A.C."/>
            <person name="Bevan M."/>
            <person name="Bancroft I."/>
            <person name="Minx P."/>
            <person name="Cordum H."/>
            <person name="Wilson R."/>
            <person name="Cheng Z."/>
            <person name="Jin W."/>
            <person name="Jiang J."/>
            <person name="Leong S.A."/>
            <person name="Iwama H."/>
            <person name="Gojobori T."/>
            <person name="Itoh T."/>
            <person name="Niimura Y."/>
            <person name="Fujii Y."/>
            <person name="Habara T."/>
            <person name="Sakai H."/>
            <person name="Sato Y."/>
            <person name="Wilson G."/>
            <person name="Kumar K."/>
            <person name="McCouch S."/>
            <person name="Juretic N."/>
            <person name="Hoen D."/>
            <person name="Wright S."/>
            <person name="Bruskiewich R."/>
            <person name="Bureau T."/>
            <person name="Miyao A."/>
            <person name="Hirochika H."/>
            <person name="Nishikawa T."/>
            <person name="Kadowaki K."/>
            <person name="Sugiura M."/>
            <person name="Burr B."/>
            <person name="Sasaki T."/>
        </authorList>
    </citation>
    <scope>NUCLEOTIDE SEQUENCE [LARGE SCALE GENOMIC DNA]</scope>
    <source>
        <strain evidence="3">cv. Nipponbare</strain>
    </source>
</reference>
<keyword evidence="1" id="KW-0472">Membrane</keyword>
<feature type="transmembrane region" description="Helical" evidence="1">
    <location>
        <begin position="275"/>
        <end position="293"/>
    </location>
</feature>
<accession>Q0IUE2</accession>
<dbReference type="KEGG" id="dosa:Os11g0162300"/>
<feature type="transmembrane region" description="Helical" evidence="1">
    <location>
        <begin position="6"/>
        <end position="25"/>
    </location>
</feature>
<evidence type="ECO:0000313" key="2">
    <source>
        <dbReference type="EMBL" id="BAF27673.2"/>
    </source>
</evidence>
<feature type="transmembrane region" description="Helical" evidence="1">
    <location>
        <begin position="180"/>
        <end position="199"/>
    </location>
</feature>
<dbReference type="AlphaFoldDB" id="Q0IUE2"/>
<reference evidence="3" key="2">
    <citation type="journal article" date="2008" name="Nucleic Acids Res.">
        <title>The rice annotation project database (RAP-DB): 2008 update.</title>
        <authorList>
            <consortium name="The rice annotation project (RAP)"/>
        </authorList>
    </citation>
    <scope>GENOME REANNOTATION</scope>
    <source>
        <strain evidence="3">cv. Nipponbare</strain>
    </source>
</reference>
<gene>
    <name evidence="2" type="ordered locus">Os11g0162300</name>
</gene>
<feature type="transmembrane region" description="Helical" evidence="1">
    <location>
        <begin position="320"/>
        <end position="340"/>
    </location>
</feature>
<proteinExistence type="predicted"/>
<feature type="transmembrane region" description="Helical" evidence="1">
    <location>
        <begin position="205"/>
        <end position="226"/>
    </location>
</feature>
<name>Q0IUE2_ORYSJ</name>
<dbReference type="EMBL" id="AP008217">
    <property type="protein sequence ID" value="BAF27673.2"/>
    <property type="molecule type" value="Genomic_DNA"/>
</dbReference>
<dbReference type="Proteomes" id="UP000000763">
    <property type="component" value="Chromosome 11"/>
</dbReference>
<keyword evidence="1" id="KW-0812">Transmembrane</keyword>
<sequence length="463" mass="52636">MGILAYLFLLVVAIIGVFAVLASLLDPIHGFYLRSIKEALEWAEFIFTWTSSLYFILPIERVEGAKGTWRRRELGGRDDGRVKQEPPPALRPLVSKGRRLLVPEVHGPHATRLRVVSPLAPEVPLSARVRRRAAAVALVPPTRTGFGRGEGYRKEREGVFFSNATNWASTFYDCFTPLTLWLEGIYSGIVLLLFVLFIGNLDENWGRIMIEFSGVAIQMAGIFCFVMIKVSRDDNYTMKEAQKQSIMALVIFKIFSFIILTFIKAKLVPTEDNVVIPRAFAAIGCLIQFVLMLSSPIGRWLDNNFNDDEPTTRKIKLSAALIRLITLSFDCWLFTVRGYWSSPLKKPLAEMTATNLVFTSIVVVCRYIGPNKLRNFCVDIWNWLRAVPEKLQGKWNSFIQWKTDNWTPFTNTVKVALQSFCTGCCAMFQTGWNALKNRVSQCIEDMWNILAEMTIHVHNAQTE</sequence>